<keyword evidence="3 17" id="KW-0813">Transport</keyword>
<evidence type="ECO:0000256" key="13">
    <source>
        <dbReference type="ARBA" id="ARBA00031200"/>
    </source>
</evidence>
<feature type="binding site" evidence="16">
    <location>
        <position position="19"/>
    </location>
    <ligand>
        <name>Mg(2+)</name>
        <dbReference type="ChEBI" id="CHEBI:18420"/>
        <label>2</label>
    </ligand>
</feature>
<feature type="binding site" evidence="15">
    <location>
        <begin position="33"/>
        <end position="37"/>
    </location>
    <ligand>
        <name>GTP</name>
        <dbReference type="ChEBI" id="CHEBI:37565"/>
        <label>1</label>
    </ligand>
</feature>
<keyword evidence="6 17" id="KW-0812">Transmembrane</keyword>
<evidence type="ECO:0000256" key="10">
    <source>
        <dbReference type="ARBA" id="ARBA00023065"/>
    </source>
</evidence>
<dbReference type="STRING" id="1192197.JBW_02013"/>
<feature type="transmembrane region" description="Helical" evidence="17">
    <location>
        <begin position="507"/>
        <end position="527"/>
    </location>
</feature>
<evidence type="ECO:0000256" key="8">
    <source>
        <dbReference type="ARBA" id="ARBA00022989"/>
    </source>
</evidence>
<evidence type="ECO:0000256" key="2">
    <source>
        <dbReference type="ARBA" id="ARBA00004651"/>
    </source>
</evidence>
<dbReference type="NCBIfam" id="TIGR00437">
    <property type="entry name" value="feoB"/>
    <property type="match status" value="1"/>
</dbReference>
<evidence type="ECO:0000256" key="12">
    <source>
        <dbReference type="ARBA" id="ARBA00023136"/>
    </source>
</evidence>
<evidence type="ECO:0000256" key="4">
    <source>
        <dbReference type="ARBA" id="ARBA00022475"/>
    </source>
</evidence>
<keyword evidence="9 17" id="KW-0408">Iron</keyword>
<dbReference type="InterPro" id="IPR011642">
    <property type="entry name" value="Gate_dom"/>
</dbReference>
<dbReference type="CDD" id="cd01879">
    <property type="entry name" value="FeoB"/>
    <property type="match status" value="1"/>
</dbReference>
<feature type="binding site" evidence="16">
    <location>
        <position position="22"/>
    </location>
    <ligand>
        <name>Mg(2+)</name>
        <dbReference type="ChEBI" id="CHEBI:18420"/>
        <label>1</label>
    </ligand>
</feature>
<evidence type="ECO:0000256" key="14">
    <source>
        <dbReference type="NCBIfam" id="TIGR00437"/>
    </source>
</evidence>
<evidence type="ECO:0000256" key="9">
    <source>
        <dbReference type="ARBA" id="ARBA00023004"/>
    </source>
</evidence>
<dbReference type="NCBIfam" id="TIGR00231">
    <property type="entry name" value="small_GTP"/>
    <property type="match status" value="1"/>
</dbReference>
<dbReference type="InterPro" id="IPR005225">
    <property type="entry name" value="Small_GTP-bd"/>
</dbReference>
<comment type="similarity">
    <text evidence="17">Belongs to the TRAFAC class TrmE-Era-EngA-EngB-Septin-like GTPase superfamily. FeoB GTPase (TC 9.A.8) family.</text>
</comment>
<dbReference type="Gene3D" id="1.10.287.1770">
    <property type="match status" value="1"/>
</dbReference>
<evidence type="ECO:0000313" key="19">
    <source>
        <dbReference type="EMBL" id="AJQ27363.1"/>
    </source>
</evidence>
<keyword evidence="10" id="KW-0406">Ion transport</keyword>
<dbReference type="InterPro" id="IPR006073">
    <property type="entry name" value="GTP-bd"/>
</dbReference>
<evidence type="ECO:0000256" key="5">
    <source>
        <dbReference type="ARBA" id="ARBA00022496"/>
    </source>
</evidence>
<keyword evidence="11 15" id="KW-0342">GTP-binding</keyword>
<feature type="domain" description="FeoB-type G" evidence="18">
    <location>
        <begin position="1"/>
        <end position="163"/>
    </location>
</feature>
<dbReference type="Pfam" id="PF02421">
    <property type="entry name" value="FeoB_N"/>
    <property type="match status" value="1"/>
</dbReference>
<dbReference type="Pfam" id="PF07670">
    <property type="entry name" value="Gate"/>
    <property type="match status" value="2"/>
</dbReference>
<evidence type="ECO:0000256" key="6">
    <source>
        <dbReference type="ARBA" id="ARBA00022692"/>
    </source>
</evidence>
<dbReference type="PRINTS" id="PR00326">
    <property type="entry name" value="GTP1OBG"/>
</dbReference>
<dbReference type="HOGENOM" id="CLU_013350_6_0_9"/>
<dbReference type="InterPro" id="IPR041069">
    <property type="entry name" value="FeoB_Cyto"/>
</dbReference>
<keyword evidence="8 17" id="KW-1133">Transmembrane helix</keyword>
<dbReference type="AlphaFoldDB" id="I9NW57"/>
<evidence type="ECO:0000256" key="15">
    <source>
        <dbReference type="PIRSR" id="PIRSR603373-1"/>
    </source>
</evidence>
<protein>
    <recommendedName>
        <fullName evidence="13 14">Ferrous iron transport protein B</fullName>
    </recommendedName>
</protein>
<feature type="transmembrane region" description="Helical" evidence="17">
    <location>
        <begin position="613"/>
        <end position="633"/>
    </location>
</feature>
<feature type="binding site" evidence="16">
    <location>
        <position position="23"/>
    </location>
    <ligand>
        <name>Mg(2+)</name>
        <dbReference type="ChEBI" id="CHEBI:18420"/>
        <label>2</label>
    </ligand>
</feature>
<keyword evidence="5 17" id="KW-0410">Iron transport</keyword>
<dbReference type="OrthoDB" id="9809127at2"/>
<dbReference type="SUPFAM" id="SSF52540">
    <property type="entry name" value="P-loop containing nucleoside triphosphate hydrolases"/>
    <property type="match status" value="1"/>
</dbReference>
<dbReference type="InterPro" id="IPR011640">
    <property type="entry name" value="Fe2_transport_prot_B_C"/>
</dbReference>
<dbReference type="KEGG" id="pft:JBW_02013"/>
<dbReference type="Proteomes" id="UP000005361">
    <property type="component" value="Chromosome"/>
</dbReference>
<comment type="function">
    <text evidence="1 17">Probable transporter of a GTP-driven Fe(2+) uptake system.</text>
</comment>
<feature type="transmembrane region" description="Helical" evidence="17">
    <location>
        <begin position="455"/>
        <end position="477"/>
    </location>
</feature>
<comment type="subcellular location">
    <subcellularLocation>
        <location evidence="2 17">Cell membrane</location>
        <topology evidence="2 17">Multi-pass membrane protein</topology>
    </subcellularLocation>
</comment>
<reference evidence="20" key="2">
    <citation type="submission" date="2015-02" db="EMBL/GenBank/DDBJ databases">
        <title>Complete Genome Sequence of Pelosinus fermentans JBW45.</title>
        <authorList>
            <person name="De Leon K.B."/>
            <person name="Utturkar S.M."/>
            <person name="Camilleri L.B."/>
            <person name="Arkin A.P."/>
            <person name="Fields M.W."/>
            <person name="Brown S.D."/>
            <person name="Wall J.D."/>
        </authorList>
    </citation>
    <scope>NUCLEOTIDE SEQUENCE [LARGE SCALE GENOMIC DNA]</scope>
    <source>
        <strain evidence="20">JBW45</strain>
    </source>
</reference>
<dbReference type="GO" id="GO:0005525">
    <property type="term" value="F:GTP binding"/>
    <property type="evidence" value="ECO:0007669"/>
    <property type="project" value="UniProtKB-KW"/>
</dbReference>
<feature type="transmembrane region" description="Helical" evidence="17">
    <location>
        <begin position="352"/>
        <end position="371"/>
    </location>
</feature>
<dbReference type="PROSITE" id="PS51711">
    <property type="entry name" value="G_FEOB"/>
    <property type="match status" value="1"/>
</dbReference>
<dbReference type="InterPro" id="IPR050860">
    <property type="entry name" value="FeoB_GTPase"/>
</dbReference>
<proteinExistence type="inferred from homology"/>
<keyword evidence="16" id="KW-0479">Metal-binding</keyword>
<reference evidence="19 20" key="1">
    <citation type="journal article" date="2015" name="Genome Announc.">
        <title>Complete Genome Sequence of Pelosinus fermentans JBW45, a Member of a Remarkably Competitive Group of Negativicutes in the Firmicutes Phylum.</title>
        <authorList>
            <person name="De Leon K.B."/>
            <person name="Utturkar S.M."/>
            <person name="Camilleri L.B."/>
            <person name="Elias D.A."/>
            <person name="Arkin A.P."/>
            <person name="Fields M.W."/>
            <person name="Brown S.D."/>
            <person name="Wall J.D."/>
        </authorList>
    </citation>
    <scope>NUCLEOTIDE SEQUENCE [LARGE SCALE GENOMIC DNA]</scope>
    <source>
        <strain evidence="19 20">JBW45</strain>
    </source>
</reference>
<dbReference type="InterPro" id="IPR027417">
    <property type="entry name" value="P-loop_NTPase"/>
</dbReference>
<feature type="transmembrane region" description="Helical" evidence="17">
    <location>
        <begin position="426"/>
        <end position="449"/>
    </location>
</feature>
<sequence>MAKVVLVGSPNVGKSVIFNYLTGKYVAVSNYPGTTVDISRGYSKINGKAYEFIDTPGMYSLIPITEEERVSRMLLCQEKPDIVLHVIDAKNIRRMLHLTLQLIDMGFPVVLVVNLIDEAKKNGIFFKLECLSDILGIPVIATIATKGLGLGKIKEEVQQYSPGKIRFSLLYSPNIEQAIHSISAKIKGEYGLSRRMTALLLIQGDKILYALANHKERAFPEVLAEVNKLNSYYQYDMEYILAVERQRAIDRICDSVLEERKIYSRGVGETLSRLTREPVTGIPILCLVIFFGIYQFVGKFGAGFLVEYLDLNLFVPYINPLMEYYVYQYIPWDWLQSLIMGKYGFFTLGFRYAFIIILPIVSTFFFMFAILEDSGYLPRLAMLMDFIFKKIGLNGRAVIPFALGLGCGTMAVMVTRTLETRRERTLATFLLSLTIPCSAQLGVILALLSDSFLSLTIWGCYILLIFGIVGRLSGSLLPGNSSSFYMEIPPLRLPMLSNVLHKAFIRMWWYFIEILPIFIITSIVLWIGDRTGVLTYIIYSMQPVMSSLSLPIETAQPFLLGFFRRDYGAAGLYEMVTSHSLSKEQLLIASVTLTLFVPCIAQVAVMIKERGVFISIIMLCSIIFLAFMGGLLLSKILPILNLYL</sequence>
<feature type="transmembrane region" description="Helical" evidence="17">
    <location>
        <begin position="586"/>
        <end position="607"/>
    </location>
</feature>
<evidence type="ECO:0000256" key="17">
    <source>
        <dbReference type="RuleBase" id="RU362098"/>
    </source>
</evidence>
<evidence type="ECO:0000256" key="7">
    <source>
        <dbReference type="ARBA" id="ARBA00022741"/>
    </source>
</evidence>
<keyword evidence="12 17" id="KW-0472">Membrane</keyword>
<dbReference type="EMBL" id="CP010978">
    <property type="protein sequence ID" value="AJQ27363.1"/>
    <property type="molecule type" value="Genomic_DNA"/>
</dbReference>
<dbReference type="InterPro" id="IPR003373">
    <property type="entry name" value="Fe2_transport_prot-B"/>
</dbReference>
<evidence type="ECO:0000313" key="20">
    <source>
        <dbReference type="Proteomes" id="UP000005361"/>
    </source>
</evidence>
<dbReference type="Gene3D" id="3.40.50.300">
    <property type="entry name" value="P-loop containing nucleotide triphosphate hydrolases"/>
    <property type="match status" value="1"/>
</dbReference>
<feature type="transmembrane region" description="Helical" evidence="17">
    <location>
        <begin position="391"/>
        <end position="414"/>
    </location>
</feature>
<dbReference type="GO" id="GO:0046872">
    <property type="term" value="F:metal ion binding"/>
    <property type="evidence" value="ECO:0007669"/>
    <property type="project" value="UniProtKB-KW"/>
</dbReference>
<feature type="binding site" evidence="15">
    <location>
        <begin position="114"/>
        <end position="117"/>
    </location>
    <ligand>
        <name>GTP</name>
        <dbReference type="ChEBI" id="CHEBI:37565"/>
        <label>1</label>
    </ligand>
</feature>
<feature type="binding site" evidence="15">
    <location>
        <begin position="54"/>
        <end position="57"/>
    </location>
    <ligand>
        <name>GTP</name>
        <dbReference type="ChEBI" id="CHEBI:37565"/>
        <label>1</label>
    </ligand>
</feature>
<dbReference type="PANTHER" id="PTHR43185">
    <property type="entry name" value="FERROUS IRON TRANSPORT PROTEIN B"/>
    <property type="match status" value="1"/>
</dbReference>
<evidence type="ECO:0000256" key="1">
    <source>
        <dbReference type="ARBA" id="ARBA00003926"/>
    </source>
</evidence>
<dbReference type="GO" id="GO:0015093">
    <property type="term" value="F:ferrous iron transmembrane transporter activity"/>
    <property type="evidence" value="ECO:0007669"/>
    <property type="project" value="UniProtKB-UniRule"/>
</dbReference>
<dbReference type="Pfam" id="PF07664">
    <property type="entry name" value="FeoB_C"/>
    <property type="match status" value="1"/>
</dbReference>
<evidence type="ECO:0000259" key="18">
    <source>
        <dbReference type="PROSITE" id="PS51711"/>
    </source>
</evidence>
<keyword evidence="16" id="KW-0460">Magnesium</keyword>
<keyword evidence="7 15" id="KW-0547">Nucleotide-binding</keyword>
<dbReference type="PANTHER" id="PTHR43185:SF1">
    <property type="entry name" value="FE(2+) TRANSPORTER FEOB"/>
    <property type="match status" value="1"/>
</dbReference>
<evidence type="ECO:0000256" key="3">
    <source>
        <dbReference type="ARBA" id="ARBA00022448"/>
    </source>
</evidence>
<name>I9NW57_9FIRM</name>
<evidence type="ECO:0000256" key="16">
    <source>
        <dbReference type="PIRSR" id="PIRSR603373-2"/>
    </source>
</evidence>
<dbReference type="GO" id="GO:0005886">
    <property type="term" value="C:plasma membrane"/>
    <property type="evidence" value="ECO:0007669"/>
    <property type="project" value="UniProtKB-SubCell"/>
</dbReference>
<organism evidence="19 20">
    <name type="scientific">Pelosinus fermentans JBW45</name>
    <dbReference type="NCBI Taxonomy" id="1192197"/>
    <lineage>
        <taxon>Bacteria</taxon>
        <taxon>Bacillati</taxon>
        <taxon>Bacillota</taxon>
        <taxon>Negativicutes</taxon>
        <taxon>Selenomonadales</taxon>
        <taxon>Sporomusaceae</taxon>
        <taxon>Pelosinus</taxon>
    </lineage>
</organism>
<keyword evidence="4" id="KW-1003">Cell membrane</keyword>
<feature type="binding site" evidence="15">
    <location>
        <begin position="8"/>
        <end position="15"/>
    </location>
    <ligand>
        <name>GTP</name>
        <dbReference type="ChEBI" id="CHEBI:37565"/>
        <label>1</label>
    </ligand>
</feature>
<accession>I9NW57</accession>
<dbReference type="InterPro" id="IPR030389">
    <property type="entry name" value="G_FEOB_dom"/>
</dbReference>
<feature type="transmembrane region" description="Helical" evidence="17">
    <location>
        <begin position="282"/>
        <end position="306"/>
    </location>
</feature>
<gene>
    <name evidence="19" type="ORF">JBW_02013</name>
</gene>
<dbReference type="Pfam" id="PF17910">
    <property type="entry name" value="FeoB_Cyto"/>
    <property type="match status" value="1"/>
</dbReference>
<evidence type="ECO:0000256" key="11">
    <source>
        <dbReference type="ARBA" id="ARBA00023134"/>
    </source>
</evidence>